<dbReference type="Proteomes" id="UP001367508">
    <property type="component" value="Unassembled WGS sequence"/>
</dbReference>
<accession>A0AAN9L6Y6</accession>
<evidence type="ECO:0000313" key="2">
    <source>
        <dbReference type="Proteomes" id="UP001367508"/>
    </source>
</evidence>
<dbReference type="AlphaFoldDB" id="A0AAN9L6Y6"/>
<sequence>MTSSTGEDFHMSSVNTQPTLHLCSFRPPNNHYTALETLRLPCRCCYHNKNNAYGSTVPSALVDHPVTSNKSQIQAHPEIRWAGFIEDHRKSVLLGIMVIEKHPSDFFSTAHRRDEFTQVDEKWITS</sequence>
<evidence type="ECO:0000313" key="1">
    <source>
        <dbReference type="EMBL" id="KAK7330570.1"/>
    </source>
</evidence>
<protein>
    <submittedName>
        <fullName evidence="1">Uncharacterized protein</fullName>
    </submittedName>
</protein>
<reference evidence="1 2" key="1">
    <citation type="submission" date="2024-01" db="EMBL/GenBank/DDBJ databases">
        <title>The genomes of 5 underutilized Papilionoideae crops provide insights into root nodulation and disease resistanc.</title>
        <authorList>
            <person name="Jiang F."/>
        </authorList>
    </citation>
    <scope>NUCLEOTIDE SEQUENCE [LARGE SCALE GENOMIC DNA]</scope>
    <source>
        <strain evidence="1">LVBAO_FW01</strain>
        <tissue evidence="1">Leaves</tissue>
    </source>
</reference>
<proteinExistence type="predicted"/>
<name>A0AAN9L6Y6_CANGL</name>
<keyword evidence="2" id="KW-1185">Reference proteome</keyword>
<comment type="caution">
    <text evidence="1">The sequence shown here is derived from an EMBL/GenBank/DDBJ whole genome shotgun (WGS) entry which is preliminary data.</text>
</comment>
<gene>
    <name evidence="1" type="ORF">VNO77_24765</name>
</gene>
<organism evidence="1 2">
    <name type="scientific">Canavalia gladiata</name>
    <name type="common">Sword bean</name>
    <name type="synonym">Dolichos gladiatus</name>
    <dbReference type="NCBI Taxonomy" id="3824"/>
    <lineage>
        <taxon>Eukaryota</taxon>
        <taxon>Viridiplantae</taxon>
        <taxon>Streptophyta</taxon>
        <taxon>Embryophyta</taxon>
        <taxon>Tracheophyta</taxon>
        <taxon>Spermatophyta</taxon>
        <taxon>Magnoliopsida</taxon>
        <taxon>eudicotyledons</taxon>
        <taxon>Gunneridae</taxon>
        <taxon>Pentapetalae</taxon>
        <taxon>rosids</taxon>
        <taxon>fabids</taxon>
        <taxon>Fabales</taxon>
        <taxon>Fabaceae</taxon>
        <taxon>Papilionoideae</taxon>
        <taxon>50 kb inversion clade</taxon>
        <taxon>NPAAA clade</taxon>
        <taxon>indigoferoid/millettioid clade</taxon>
        <taxon>Phaseoleae</taxon>
        <taxon>Canavalia</taxon>
    </lineage>
</organism>
<dbReference type="EMBL" id="JAYMYQ010000005">
    <property type="protein sequence ID" value="KAK7330570.1"/>
    <property type="molecule type" value="Genomic_DNA"/>
</dbReference>